<dbReference type="Pfam" id="PF04230">
    <property type="entry name" value="PS_pyruv_trans"/>
    <property type="match status" value="1"/>
</dbReference>
<evidence type="ECO:0000313" key="3">
    <source>
        <dbReference type="Proteomes" id="UP000295096"/>
    </source>
</evidence>
<dbReference type="InterPro" id="IPR007345">
    <property type="entry name" value="Polysacch_pyruvyl_Trfase"/>
</dbReference>
<name>A0A4R5QEZ3_9PROT</name>
<reference evidence="2 3" key="1">
    <citation type="journal article" date="2016" name="J. Microbiol.">
        <title>Dankookia rubra gen. nov., sp. nov., an alphaproteobacterium isolated from sediment of a shallow stream.</title>
        <authorList>
            <person name="Kim W.H."/>
            <person name="Kim D.H."/>
            <person name="Kang K."/>
            <person name="Ahn T.Y."/>
        </authorList>
    </citation>
    <scope>NUCLEOTIDE SEQUENCE [LARGE SCALE GENOMIC DNA]</scope>
    <source>
        <strain evidence="2 3">JCM30602</strain>
    </source>
</reference>
<feature type="domain" description="Polysaccharide pyruvyl transferase" evidence="1">
    <location>
        <begin position="132"/>
        <end position="261"/>
    </location>
</feature>
<comment type="caution">
    <text evidence="2">The sequence shown here is derived from an EMBL/GenBank/DDBJ whole genome shotgun (WGS) entry which is preliminary data.</text>
</comment>
<keyword evidence="2" id="KW-0808">Transferase</keyword>
<dbReference type="AlphaFoldDB" id="A0A4R5QEZ3"/>
<evidence type="ECO:0000313" key="2">
    <source>
        <dbReference type="EMBL" id="TDH61794.1"/>
    </source>
</evidence>
<sequence length="358" mass="38878">MMDWSSGETVMEHRMFGGIAQAAGPLNMGHPLMDDELELAGGAVPLSWVRSSAATPFGNFGDAASAVVVAAMSGRPVTHRAFNSKQRRVVAIGTIGQGQSAGAVHVWGSGFDPKRAPVEPRDAGFFAAPGVEYTIHATRGPYSRAVLLRAGIPAPAVYGDPAWFLPRILQPRPQQRHELGVILHISELLAPGSEARPLPHLVRYRDGEAEGVHFISTYHPPTWQGFQDKLTELLSCKRIISRSLHGMLLADAYGIPCVYMADGDRGMQRLDIEAGYGTVDHRFADAYRGFGRSRLAAFGLPKDQSSPWDEVIAAVDRMWEPISFSGEALFGAFPVRPAVSFQDAEWPLPAETAEALPW</sequence>
<dbReference type="OrthoDB" id="9803627at2"/>
<gene>
    <name evidence="2" type="ORF">E2C06_14750</name>
</gene>
<dbReference type="EMBL" id="SMSJ01000017">
    <property type="protein sequence ID" value="TDH61794.1"/>
    <property type="molecule type" value="Genomic_DNA"/>
</dbReference>
<dbReference type="Proteomes" id="UP000295096">
    <property type="component" value="Unassembled WGS sequence"/>
</dbReference>
<proteinExistence type="predicted"/>
<protein>
    <submittedName>
        <fullName evidence="2">Polysaccharide pyruvyl transferase family protein</fullName>
    </submittedName>
</protein>
<dbReference type="GO" id="GO:0016740">
    <property type="term" value="F:transferase activity"/>
    <property type="evidence" value="ECO:0007669"/>
    <property type="project" value="UniProtKB-KW"/>
</dbReference>
<evidence type="ECO:0000259" key="1">
    <source>
        <dbReference type="Pfam" id="PF04230"/>
    </source>
</evidence>
<accession>A0A4R5QEZ3</accession>
<organism evidence="2 3">
    <name type="scientific">Dankookia rubra</name>
    <dbReference type="NCBI Taxonomy" id="1442381"/>
    <lineage>
        <taxon>Bacteria</taxon>
        <taxon>Pseudomonadati</taxon>
        <taxon>Pseudomonadota</taxon>
        <taxon>Alphaproteobacteria</taxon>
        <taxon>Acetobacterales</taxon>
        <taxon>Roseomonadaceae</taxon>
        <taxon>Dankookia</taxon>
    </lineage>
</organism>
<keyword evidence="3" id="KW-1185">Reference proteome</keyword>